<geneLocation type="plasmid" evidence="2">
    <name>pa</name>
</geneLocation>
<gene>
    <name evidence="1" type="ORF">FMA36_17320</name>
</gene>
<evidence type="ECO:0000313" key="2">
    <source>
        <dbReference type="Proteomes" id="UP000464674"/>
    </source>
</evidence>
<proteinExistence type="predicted"/>
<dbReference type="AlphaFoldDB" id="A0A857FWX9"/>
<sequence length="107" mass="11829">MLEERLKRPLKIDLLLGVGTQVGLFAELKQFSASKSGRPLGVVVDHYWNVYDYADTLAFLSEPTIAGVVDFEISTSAGLSTAHNAYFDNAFFFSRLNKRLKDAGLLA</sequence>
<dbReference type="EMBL" id="CP041349">
    <property type="protein sequence ID" value="QHC37364.1"/>
    <property type="molecule type" value="Genomic_DNA"/>
</dbReference>
<reference evidence="1 2" key="1">
    <citation type="journal article" date="2020" name="Carbohydr. Polym.">
        <title>Characterization and optimization of production of bacterial cellulose from strain CGMCC 17276 based on whole-genome analysis.</title>
        <authorList>
            <person name="Lu T."/>
            <person name="Gao H."/>
            <person name="Liao B."/>
            <person name="Wu J."/>
            <person name="Zhang W."/>
            <person name="Huang J."/>
            <person name="Liu M."/>
            <person name="Huang J."/>
            <person name="Chang Z."/>
            <person name="Jin M."/>
            <person name="Yi Z."/>
            <person name="Jiang D."/>
        </authorList>
    </citation>
    <scope>NUCLEOTIDE SEQUENCE [LARGE SCALE GENOMIC DNA]</scope>
    <source>
        <strain evidence="1 2">CGMCC 17276</strain>
        <plasmid evidence="2">pa</plasmid>
    </source>
</reference>
<protein>
    <submittedName>
        <fullName evidence="1">Uncharacterized protein</fullName>
    </submittedName>
</protein>
<evidence type="ECO:0000313" key="1">
    <source>
        <dbReference type="EMBL" id="QHC37364.1"/>
    </source>
</evidence>
<dbReference type="OrthoDB" id="980024at2"/>
<name>A0A857FWX9_KOMXY</name>
<dbReference type="Proteomes" id="UP000464674">
    <property type="component" value="Plasmid pA"/>
</dbReference>
<keyword evidence="1" id="KW-0614">Plasmid</keyword>
<dbReference type="RefSeq" id="WP_159264242.1">
    <property type="nucleotide sequence ID" value="NZ_CP041349.1"/>
</dbReference>
<organism evidence="1 2">
    <name type="scientific">Komagataeibacter xylinus</name>
    <name type="common">Gluconacetobacter xylinus</name>
    <dbReference type="NCBI Taxonomy" id="28448"/>
    <lineage>
        <taxon>Bacteria</taxon>
        <taxon>Pseudomonadati</taxon>
        <taxon>Pseudomonadota</taxon>
        <taxon>Alphaproteobacteria</taxon>
        <taxon>Acetobacterales</taxon>
        <taxon>Acetobacteraceae</taxon>
        <taxon>Komagataeibacter</taxon>
    </lineage>
</organism>
<accession>A0A857FWX9</accession>